<dbReference type="EMBL" id="DMND01000173">
    <property type="protein sequence ID" value="HAN28530.1"/>
    <property type="molecule type" value="Genomic_DNA"/>
</dbReference>
<comment type="caution">
    <text evidence="2">The sequence shown here is derived from an EMBL/GenBank/DDBJ whole genome shotgun (WGS) entry which is preliminary data.</text>
</comment>
<feature type="domain" description="ChrR-like cupin" evidence="1">
    <location>
        <begin position="17"/>
        <end position="119"/>
    </location>
</feature>
<organism evidence="2 3">
    <name type="scientific">Haliea salexigens</name>
    <dbReference type="NCBI Taxonomy" id="287487"/>
    <lineage>
        <taxon>Bacteria</taxon>
        <taxon>Pseudomonadati</taxon>
        <taxon>Pseudomonadota</taxon>
        <taxon>Gammaproteobacteria</taxon>
        <taxon>Cellvibrionales</taxon>
        <taxon>Halieaceae</taxon>
        <taxon>Haliea</taxon>
    </lineage>
</organism>
<dbReference type="AlphaFoldDB" id="A0A3C1KPA7"/>
<dbReference type="Gene3D" id="2.60.120.10">
    <property type="entry name" value="Jelly Rolls"/>
    <property type="match status" value="1"/>
</dbReference>
<name>A0A3C1KPA7_9GAMM</name>
<reference evidence="2 3" key="1">
    <citation type="journal article" date="2018" name="Nat. Biotechnol.">
        <title>A standardized bacterial taxonomy based on genome phylogeny substantially revises the tree of life.</title>
        <authorList>
            <person name="Parks D.H."/>
            <person name="Chuvochina M."/>
            <person name="Waite D.W."/>
            <person name="Rinke C."/>
            <person name="Skarshewski A."/>
            <person name="Chaumeil P.A."/>
            <person name="Hugenholtz P."/>
        </authorList>
    </citation>
    <scope>NUCLEOTIDE SEQUENCE [LARGE SCALE GENOMIC DNA]</scope>
    <source>
        <strain evidence="2">UBA9158</strain>
    </source>
</reference>
<sequence>MSYGAVNEEHDPAVRGAMLADTNRIDWVTLGEGVKFKLLRYCDVTGDWVLYVQLQPGVKFARHKHITPAEFFITKGTLKFERGEAGAGVYGYEQIGEIHEEAAGEGEVTEFLYIGHGPVSYIDKDDNLQFIGDGEFFKQAWEGNLPQNIVES</sequence>
<accession>A0A3C1KPA7</accession>
<dbReference type="InterPro" id="IPR014710">
    <property type="entry name" value="RmlC-like_jellyroll"/>
</dbReference>
<protein>
    <recommendedName>
        <fullName evidence="1">ChrR-like cupin domain-containing protein</fullName>
    </recommendedName>
</protein>
<dbReference type="Pfam" id="PF12973">
    <property type="entry name" value="Cupin_7"/>
    <property type="match status" value="1"/>
</dbReference>
<evidence type="ECO:0000313" key="3">
    <source>
        <dbReference type="Proteomes" id="UP000259273"/>
    </source>
</evidence>
<proteinExistence type="predicted"/>
<evidence type="ECO:0000259" key="1">
    <source>
        <dbReference type="Pfam" id="PF12973"/>
    </source>
</evidence>
<evidence type="ECO:0000313" key="2">
    <source>
        <dbReference type="EMBL" id="HAN28530.1"/>
    </source>
</evidence>
<dbReference type="InterPro" id="IPR011051">
    <property type="entry name" value="RmlC_Cupin_sf"/>
</dbReference>
<dbReference type="InterPro" id="IPR025979">
    <property type="entry name" value="ChrR-like_cupin_dom"/>
</dbReference>
<dbReference type="SUPFAM" id="SSF51182">
    <property type="entry name" value="RmlC-like cupins"/>
    <property type="match status" value="1"/>
</dbReference>
<dbReference type="Proteomes" id="UP000259273">
    <property type="component" value="Unassembled WGS sequence"/>
</dbReference>
<gene>
    <name evidence="2" type="ORF">DCP75_12565</name>
</gene>